<dbReference type="CDD" id="cd00761">
    <property type="entry name" value="Glyco_tranf_GTA_type"/>
    <property type="match status" value="1"/>
</dbReference>
<dbReference type="SUPFAM" id="SSF53448">
    <property type="entry name" value="Nucleotide-diphospho-sugar transferases"/>
    <property type="match status" value="1"/>
</dbReference>
<proteinExistence type="predicted"/>
<evidence type="ECO:0000259" key="3">
    <source>
        <dbReference type="Pfam" id="PF00535"/>
    </source>
</evidence>
<dbReference type="Proteomes" id="UP000718451">
    <property type="component" value="Unassembled WGS sequence"/>
</dbReference>
<evidence type="ECO:0000313" key="5">
    <source>
        <dbReference type="Proteomes" id="UP000718451"/>
    </source>
</evidence>
<dbReference type="Pfam" id="PF00535">
    <property type="entry name" value="Glycos_transf_2"/>
    <property type="match status" value="1"/>
</dbReference>
<keyword evidence="1" id="KW-0328">Glycosyltransferase</keyword>
<dbReference type="EMBL" id="JAAWWL010000002">
    <property type="protein sequence ID" value="NKI32021.1"/>
    <property type="molecule type" value="Genomic_DNA"/>
</dbReference>
<evidence type="ECO:0000313" key="4">
    <source>
        <dbReference type="EMBL" id="NKI32021.1"/>
    </source>
</evidence>
<sequence length="348" mass="41046">MLISFVVPVYNAEDTVENCVNSILNQSFESFEVILVNDGSTDGSLEICNKFSRHPKVKIINQANAGVSASRNRGIELSKGTHICFIDSDDWIDSSYLKDFISEFEDDTTLIIQDILKDFKSYEEVNANYKPAEITLDNKNLLLQDYGLLRHGYPFCKFYSAEIIKKNNLKFYEDLDFSEDLIFFVEYLTHVNKLKFLDSTNYHYLISLEGSLSKRYFHFESELRSLNLIKDRFEKLFENSELDQKSIAIVNYAKGYPTTRVLESMFRQQISFSKNERLDKISLLGTKEHKAYYSAYNQGFVKKIAARLFSKGYYRLFDSYLNTLFFVRYRFGKYWIKYRTRLKRYRII</sequence>
<feature type="domain" description="Glycosyltransferase 2-like" evidence="3">
    <location>
        <begin position="4"/>
        <end position="166"/>
    </location>
</feature>
<accession>A0ABX1GSJ7</accession>
<evidence type="ECO:0000256" key="1">
    <source>
        <dbReference type="ARBA" id="ARBA00022676"/>
    </source>
</evidence>
<dbReference type="PANTHER" id="PTHR22916">
    <property type="entry name" value="GLYCOSYLTRANSFERASE"/>
    <property type="match status" value="1"/>
</dbReference>
<organism evidence="4 5">
    <name type="scientific">Croceivirga thetidis</name>
    <dbReference type="NCBI Taxonomy" id="2721623"/>
    <lineage>
        <taxon>Bacteria</taxon>
        <taxon>Pseudomonadati</taxon>
        <taxon>Bacteroidota</taxon>
        <taxon>Flavobacteriia</taxon>
        <taxon>Flavobacteriales</taxon>
        <taxon>Flavobacteriaceae</taxon>
        <taxon>Croceivirga</taxon>
    </lineage>
</organism>
<keyword evidence="5" id="KW-1185">Reference proteome</keyword>
<dbReference type="PANTHER" id="PTHR22916:SF51">
    <property type="entry name" value="GLYCOSYLTRANSFERASE EPSH-RELATED"/>
    <property type="match status" value="1"/>
</dbReference>
<reference evidence="4 5" key="1">
    <citation type="submission" date="2020-04" db="EMBL/GenBank/DDBJ databases">
        <authorList>
            <person name="Yoon J."/>
        </authorList>
    </citation>
    <scope>NUCLEOTIDE SEQUENCE [LARGE SCALE GENOMIC DNA]</scope>
    <source>
        <strain evidence="4 5">DJ-13</strain>
    </source>
</reference>
<dbReference type="InterPro" id="IPR029044">
    <property type="entry name" value="Nucleotide-diphossugar_trans"/>
</dbReference>
<gene>
    <name evidence="4" type="ORF">HCU67_08715</name>
</gene>
<evidence type="ECO:0000256" key="2">
    <source>
        <dbReference type="ARBA" id="ARBA00022679"/>
    </source>
</evidence>
<dbReference type="Gene3D" id="3.90.550.10">
    <property type="entry name" value="Spore Coat Polysaccharide Biosynthesis Protein SpsA, Chain A"/>
    <property type="match status" value="1"/>
</dbReference>
<comment type="caution">
    <text evidence="4">The sequence shown here is derived from an EMBL/GenBank/DDBJ whole genome shotgun (WGS) entry which is preliminary data.</text>
</comment>
<dbReference type="InterPro" id="IPR001173">
    <property type="entry name" value="Glyco_trans_2-like"/>
</dbReference>
<name>A0ABX1GSJ7_9FLAO</name>
<keyword evidence="2" id="KW-0808">Transferase</keyword>
<dbReference type="RefSeq" id="WP_168552247.1">
    <property type="nucleotide sequence ID" value="NZ_JAAWWL010000002.1"/>
</dbReference>
<protein>
    <submittedName>
        <fullName evidence="4">Glycosyltransferase</fullName>
    </submittedName>
</protein>